<sequence>MSELTSHPQESEVPGLNGLRVSIARVSEKITLIQDAVKNLAQDRALQENKIEDAQKRIQHILSRLPEQSDGRQLNLLGEVATPNNPEDDNEPTTH</sequence>
<gene>
    <name evidence="3" type="ORF">B6A14_00635</name>
</gene>
<proteinExistence type="predicted"/>
<evidence type="ECO:0000256" key="2">
    <source>
        <dbReference type="SAM" id="MobiDB-lite"/>
    </source>
</evidence>
<dbReference type="Proteomes" id="UP000196880">
    <property type="component" value="Unassembled WGS sequence"/>
</dbReference>
<name>A0A210RZT8_9BURK</name>
<evidence type="ECO:0000313" key="3">
    <source>
        <dbReference type="EMBL" id="OWF66523.1"/>
    </source>
</evidence>
<evidence type="ECO:0000313" key="4">
    <source>
        <dbReference type="Proteomes" id="UP000196880"/>
    </source>
</evidence>
<reference evidence="3 4" key="1">
    <citation type="submission" date="2017-03" db="EMBL/GenBank/DDBJ databases">
        <title>New species Polynucleobacter sp. MWH-EgelM1-30-B4.</title>
        <authorList>
            <person name="Hahn M.W."/>
        </authorList>
    </citation>
    <scope>NUCLEOTIDE SEQUENCE [LARGE SCALE GENOMIC DNA]</scope>
    <source>
        <strain evidence="3 4">MWH-EgelM1-30-B4</strain>
    </source>
</reference>
<dbReference type="OrthoDB" id="8926616at2"/>
<protein>
    <submittedName>
        <fullName evidence="3">Uncharacterized protein</fullName>
    </submittedName>
</protein>
<accession>A0A210RZT8</accession>
<dbReference type="AlphaFoldDB" id="A0A210RZT8"/>
<evidence type="ECO:0000256" key="1">
    <source>
        <dbReference type="SAM" id="Coils"/>
    </source>
</evidence>
<feature type="compositionally biased region" description="Acidic residues" evidence="2">
    <location>
        <begin position="86"/>
        <end position="95"/>
    </location>
</feature>
<feature type="coiled-coil region" evidence="1">
    <location>
        <begin position="37"/>
        <end position="64"/>
    </location>
</feature>
<keyword evidence="4" id="KW-1185">Reference proteome</keyword>
<dbReference type="RefSeq" id="WP_087908551.1">
    <property type="nucleotide sequence ID" value="NZ_NAIA01000001.1"/>
</dbReference>
<keyword evidence="1" id="KW-0175">Coiled coil</keyword>
<feature type="region of interest" description="Disordered" evidence="2">
    <location>
        <begin position="67"/>
        <end position="95"/>
    </location>
</feature>
<comment type="caution">
    <text evidence="3">The sequence shown here is derived from an EMBL/GenBank/DDBJ whole genome shotgun (WGS) entry which is preliminary data.</text>
</comment>
<dbReference type="EMBL" id="NAIA01000001">
    <property type="protein sequence ID" value="OWF66523.1"/>
    <property type="molecule type" value="Genomic_DNA"/>
</dbReference>
<organism evidence="3 4">
    <name type="scientific">Polynucleobacter hirudinilacicola</name>
    <dbReference type="NCBI Taxonomy" id="1743166"/>
    <lineage>
        <taxon>Bacteria</taxon>
        <taxon>Pseudomonadati</taxon>
        <taxon>Pseudomonadota</taxon>
        <taxon>Betaproteobacteria</taxon>
        <taxon>Burkholderiales</taxon>
        <taxon>Burkholderiaceae</taxon>
        <taxon>Polynucleobacter</taxon>
    </lineage>
</organism>